<dbReference type="InterPro" id="IPR017853">
    <property type="entry name" value="GH"/>
</dbReference>
<dbReference type="GO" id="GO:0004553">
    <property type="term" value="F:hydrolase activity, hydrolyzing O-glycosyl compounds"/>
    <property type="evidence" value="ECO:0007669"/>
    <property type="project" value="TreeGrafter"/>
</dbReference>
<dbReference type="PANTHER" id="PTHR12631:SF10">
    <property type="entry name" value="BETA-XYLOSIDASE-LIKE PROTEIN-RELATED"/>
    <property type="match status" value="1"/>
</dbReference>
<dbReference type="Proteomes" id="UP000005561">
    <property type="component" value="Unassembled WGS sequence"/>
</dbReference>
<keyword evidence="3" id="KW-0326">Glycosidase</keyword>
<name>C6LCQ7_9FIRM</name>
<feature type="domain" description="Glycosyl hydrolases family 39 N-terminal catalytic" evidence="4">
    <location>
        <begin position="104"/>
        <end position="274"/>
    </location>
</feature>
<dbReference type="OrthoDB" id="9776971at2"/>
<dbReference type="EMBL" id="ACCL02000005">
    <property type="protein sequence ID" value="EET61721.1"/>
    <property type="molecule type" value="Genomic_DNA"/>
</dbReference>
<dbReference type="InterPro" id="IPR049166">
    <property type="entry name" value="GH39_cat"/>
</dbReference>
<keyword evidence="2 5" id="KW-0378">Hydrolase</keyword>
<dbReference type="eggNOG" id="COG3664">
    <property type="taxonomic scope" value="Bacteria"/>
</dbReference>
<dbReference type="RefSeq" id="WP_006861199.1">
    <property type="nucleotide sequence ID" value="NZ_ACCL02000005.1"/>
</dbReference>
<evidence type="ECO:0000313" key="5">
    <source>
        <dbReference type="EMBL" id="EET61721.1"/>
    </source>
</evidence>
<evidence type="ECO:0000313" key="6">
    <source>
        <dbReference type="Proteomes" id="UP000005561"/>
    </source>
</evidence>
<evidence type="ECO:0000256" key="3">
    <source>
        <dbReference type="ARBA" id="ARBA00023295"/>
    </source>
</evidence>
<dbReference type="InterPro" id="IPR051923">
    <property type="entry name" value="Glycosyl_Hydrolase_39"/>
</dbReference>
<comment type="similarity">
    <text evidence="1">Belongs to the glycosyl hydrolase 39 family.</text>
</comment>
<protein>
    <submittedName>
        <fullName evidence="5">Glycosyl hydrolase family 39</fullName>
    </submittedName>
</protein>
<gene>
    <name evidence="5" type="ORF">BRYFOR_06404</name>
</gene>
<sequence length="483" mass="54822">MKKKSFLKRITALATGFLVIGIAIPYFTETADVLVDFSEGKGEIRAVNGINNGPKSGYQGDGQWSLDATEIYRELEIPFVRTHDSEYPYGSDRFIDIHCIFPDFSKDPEDPDAYNFEGTDEYLVAIADAGAEVFLRLGESIAPIGDEIDEVWRERDKNQYIHPPEDYEKWAAVCEHIIRHYNEGWNDGFHMDITYWEIWNEPDTGRMWTGSPEEFYELYKVTARYLKERYPDIKIGGCGFSSVSEEAVEEFLLAITADGTETPLDFFSWHTYSDSPGSIAGKADLVRSTLDANGYEDTLSVISEWNYTAGWNEADYTETWEVIRSQKGASFIAASMITMQEHDVDMAMYYDGQFVSDQIAWCGLYLSEEELLPGYYAFANFRQLTEKSRQVTVTGSQTEKANLDGLYVCAAAGGTNGILLTNYNPDTEAALSFSLKFTGWKHRAVITRYSAGNPEGEGSTCFLWMNRLEIELEPYEIMYIELK</sequence>
<evidence type="ECO:0000259" key="4">
    <source>
        <dbReference type="Pfam" id="PF01229"/>
    </source>
</evidence>
<proteinExistence type="inferred from homology"/>
<dbReference type="PANTHER" id="PTHR12631">
    <property type="entry name" value="ALPHA-L-IDURONIDASE"/>
    <property type="match status" value="1"/>
</dbReference>
<keyword evidence="6" id="KW-1185">Reference proteome</keyword>
<organism evidence="5 6">
    <name type="scientific">Marvinbryantia formatexigens DSM 14469</name>
    <dbReference type="NCBI Taxonomy" id="478749"/>
    <lineage>
        <taxon>Bacteria</taxon>
        <taxon>Bacillati</taxon>
        <taxon>Bacillota</taxon>
        <taxon>Clostridia</taxon>
        <taxon>Lachnospirales</taxon>
        <taxon>Lachnospiraceae</taxon>
        <taxon>Marvinbryantia</taxon>
    </lineage>
</organism>
<comment type="caution">
    <text evidence="5">The sequence shown here is derived from an EMBL/GenBank/DDBJ whole genome shotgun (WGS) entry which is preliminary data.</text>
</comment>
<dbReference type="SUPFAM" id="SSF51445">
    <property type="entry name" value="(Trans)glycosidases"/>
    <property type="match status" value="1"/>
</dbReference>
<dbReference type="AlphaFoldDB" id="C6LCQ7"/>
<dbReference type="Gene3D" id="3.20.20.80">
    <property type="entry name" value="Glycosidases"/>
    <property type="match status" value="1"/>
</dbReference>
<dbReference type="STRING" id="168384.SAMN05660368_00054"/>
<evidence type="ECO:0000256" key="2">
    <source>
        <dbReference type="ARBA" id="ARBA00022801"/>
    </source>
</evidence>
<reference evidence="5" key="1">
    <citation type="submission" date="2009-07" db="EMBL/GenBank/DDBJ databases">
        <authorList>
            <person name="Weinstock G."/>
            <person name="Sodergren E."/>
            <person name="Clifton S."/>
            <person name="Fulton L."/>
            <person name="Fulton B."/>
            <person name="Courtney L."/>
            <person name="Fronick C."/>
            <person name="Harrison M."/>
            <person name="Strong C."/>
            <person name="Farmer C."/>
            <person name="Delahaunty K."/>
            <person name="Markovic C."/>
            <person name="Hall O."/>
            <person name="Minx P."/>
            <person name="Tomlinson C."/>
            <person name="Mitreva M."/>
            <person name="Nelson J."/>
            <person name="Hou S."/>
            <person name="Wollam A."/>
            <person name="Pepin K.H."/>
            <person name="Johnson M."/>
            <person name="Bhonagiri V."/>
            <person name="Nash W.E."/>
            <person name="Warren W."/>
            <person name="Chinwalla A."/>
            <person name="Mardis E.R."/>
            <person name="Wilson R.K."/>
        </authorList>
    </citation>
    <scope>NUCLEOTIDE SEQUENCE [LARGE SCALE GENOMIC DNA]</scope>
    <source>
        <strain evidence="5">DSM 14469</strain>
    </source>
</reference>
<dbReference type="Pfam" id="PF01229">
    <property type="entry name" value="Glyco_hydro_39"/>
    <property type="match status" value="1"/>
</dbReference>
<evidence type="ECO:0000256" key="1">
    <source>
        <dbReference type="ARBA" id="ARBA00008875"/>
    </source>
</evidence>
<accession>C6LCQ7</accession>